<dbReference type="AlphaFoldDB" id="K3WXR9"/>
<evidence type="ECO:0000313" key="2">
    <source>
        <dbReference type="EnsemblProtists" id="PYU1_T009767"/>
    </source>
</evidence>
<reference evidence="2" key="3">
    <citation type="submission" date="2015-02" db="UniProtKB">
        <authorList>
            <consortium name="EnsemblProtists"/>
        </authorList>
    </citation>
    <scope>IDENTIFICATION</scope>
    <source>
        <strain evidence="2">DAOM BR144</strain>
    </source>
</reference>
<dbReference type="eggNOG" id="ENOG502SS2H">
    <property type="taxonomic scope" value="Eukaryota"/>
</dbReference>
<evidence type="ECO:0000313" key="3">
    <source>
        <dbReference type="Proteomes" id="UP000019132"/>
    </source>
</evidence>
<name>K3WXR9_GLOUD</name>
<feature type="signal peptide" evidence="1">
    <location>
        <begin position="1"/>
        <end position="23"/>
    </location>
</feature>
<dbReference type="STRING" id="431595.K3WXR9"/>
<feature type="chain" id="PRO_5003868180" description="Apple domain-containing protein" evidence="1">
    <location>
        <begin position="24"/>
        <end position="263"/>
    </location>
</feature>
<dbReference type="InParanoid" id="K3WXR9"/>
<proteinExistence type="predicted"/>
<organism evidence="2 3">
    <name type="scientific">Globisporangium ultimum (strain ATCC 200006 / CBS 805.95 / DAOM BR144)</name>
    <name type="common">Pythium ultimum</name>
    <dbReference type="NCBI Taxonomy" id="431595"/>
    <lineage>
        <taxon>Eukaryota</taxon>
        <taxon>Sar</taxon>
        <taxon>Stramenopiles</taxon>
        <taxon>Oomycota</taxon>
        <taxon>Peronosporomycetes</taxon>
        <taxon>Pythiales</taxon>
        <taxon>Pythiaceae</taxon>
        <taxon>Globisporangium</taxon>
    </lineage>
</organism>
<accession>K3WXR9</accession>
<keyword evidence="3" id="KW-1185">Reference proteome</keyword>
<dbReference type="EnsemblProtists" id="PYU1_T009767">
    <property type="protein sequence ID" value="PYU1_T009767"/>
    <property type="gene ID" value="PYU1_G009749"/>
</dbReference>
<dbReference type="VEuPathDB" id="FungiDB:PYU1_G009749"/>
<dbReference type="Gene3D" id="3.50.4.10">
    <property type="entry name" value="Hepatocyte Growth Factor"/>
    <property type="match status" value="1"/>
</dbReference>
<dbReference type="HOGENOM" id="CLU_088783_0_0_1"/>
<evidence type="ECO:0008006" key="4">
    <source>
        <dbReference type="Google" id="ProtNLM"/>
    </source>
</evidence>
<dbReference type="Proteomes" id="UP000019132">
    <property type="component" value="Unassembled WGS sequence"/>
</dbReference>
<keyword evidence="1" id="KW-0732">Signal</keyword>
<protein>
    <recommendedName>
        <fullName evidence="4">Apple domain-containing protein</fullName>
    </recommendedName>
</protein>
<evidence type="ECO:0000256" key="1">
    <source>
        <dbReference type="SAM" id="SignalP"/>
    </source>
</evidence>
<dbReference type="EMBL" id="GL376615">
    <property type="status" value="NOT_ANNOTATED_CDS"/>
    <property type="molecule type" value="Genomic_DNA"/>
</dbReference>
<reference evidence="3" key="1">
    <citation type="journal article" date="2010" name="Genome Biol.">
        <title>Genome sequence of the necrotrophic plant pathogen Pythium ultimum reveals original pathogenicity mechanisms and effector repertoire.</title>
        <authorList>
            <person name="Levesque C.A."/>
            <person name="Brouwer H."/>
            <person name="Cano L."/>
            <person name="Hamilton J.P."/>
            <person name="Holt C."/>
            <person name="Huitema E."/>
            <person name="Raffaele S."/>
            <person name="Robideau G.P."/>
            <person name="Thines M."/>
            <person name="Win J."/>
            <person name="Zerillo M.M."/>
            <person name="Beakes G.W."/>
            <person name="Boore J.L."/>
            <person name="Busam D."/>
            <person name="Dumas B."/>
            <person name="Ferriera S."/>
            <person name="Fuerstenberg S.I."/>
            <person name="Gachon C.M."/>
            <person name="Gaulin E."/>
            <person name="Govers F."/>
            <person name="Grenville-Briggs L."/>
            <person name="Horner N."/>
            <person name="Hostetler J."/>
            <person name="Jiang R.H."/>
            <person name="Johnson J."/>
            <person name="Krajaejun T."/>
            <person name="Lin H."/>
            <person name="Meijer H.J."/>
            <person name="Moore B."/>
            <person name="Morris P."/>
            <person name="Phuntmart V."/>
            <person name="Puiu D."/>
            <person name="Shetty J."/>
            <person name="Stajich J.E."/>
            <person name="Tripathy S."/>
            <person name="Wawra S."/>
            <person name="van West P."/>
            <person name="Whitty B.R."/>
            <person name="Coutinho P.M."/>
            <person name="Henrissat B."/>
            <person name="Martin F."/>
            <person name="Thomas P.D."/>
            <person name="Tyler B.M."/>
            <person name="De Vries R.P."/>
            <person name="Kamoun S."/>
            <person name="Yandell M."/>
            <person name="Tisserat N."/>
            <person name="Buell C.R."/>
        </authorList>
    </citation>
    <scope>NUCLEOTIDE SEQUENCE</scope>
    <source>
        <strain evidence="3">DAOM:BR144</strain>
    </source>
</reference>
<sequence length="263" mass="28288">MANTPAGHICALVAALLLAVALAWNDGSTGRVSWDLHCDFHGHDLTSQQAASEHCGDICAFVADCTHWTWTAYLGGTCWLKQGRMSQAYVSAVSNCGFVKDKFTVDEVNGIDFDTSVPTTKSGNGDGLSADDAASVLQVLSFYRVAYNKPRLMLDARLVLAANEMVKACPPSSAHNAELHQESSAERFGFHDRVFTLLSVRASNTSIADVLSTWGDMSDTASTPLLKSNTTVVGFARRSSTDCKLKEASMERASTDVWVVLLA</sequence>
<dbReference type="OMA" id="RAQWDYE"/>
<reference evidence="3" key="2">
    <citation type="submission" date="2010-04" db="EMBL/GenBank/DDBJ databases">
        <authorList>
            <person name="Buell R."/>
            <person name="Hamilton J."/>
            <person name="Hostetler J."/>
        </authorList>
    </citation>
    <scope>NUCLEOTIDE SEQUENCE [LARGE SCALE GENOMIC DNA]</scope>
    <source>
        <strain evidence="3">DAOM:BR144</strain>
    </source>
</reference>